<dbReference type="GO" id="GO:0005634">
    <property type="term" value="C:nucleus"/>
    <property type="evidence" value="ECO:0007669"/>
    <property type="project" value="UniProtKB-SubCell"/>
</dbReference>
<evidence type="ECO:0000313" key="8">
    <source>
        <dbReference type="Proteomes" id="UP000440578"/>
    </source>
</evidence>
<dbReference type="InterPro" id="IPR001275">
    <property type="entry name" value="DM_DNA-bd"/>
</dbReference>
<name>A0A6A4V656_AMPAM</name>
<evidence type="ECO:0000256" key="4">
    <source>
        <dbReference type="ARBA" id="ARBA00023242"/>
    </source>
</evidence>
<dbReference type="OrthoDB" id="6162476at2759"/>
<keyword evidence="2 5" id="KW-0862">Zinc</keyword>
<gene>
    <name evidence="7" type="primary">dmrta2_0</name>
    <name evidence="7" type="ORF">FJT64_012949</name>
</gene>
<organism evidence="7 8">
    <name type="scientific">Amphibalanus amphitrite</name>
    <name type="common">Striped barnacle</name>
    <name type="synonym">Balanus amphitrite</name>
    <dbReference type="NCBI Taxonomy" id="1232801"/>
    <lineage>
        <taxon>Eukaryota</taxon>
        <taxon>Metazoa</taxon>
        <taxon>Ecdysozoa</taxon>
        <taxon>Arthropoda</taxon>
        <taxon>Crustacea</taxon>
        <taxon>Multicrustacea</taxon>
        <taxon>Cirripedia</taxon>
        <taxon>Thoracica</taxon>
        <taxon>Thoracicalcarea</taxon>
        <taxon>Balanomorpha</taxon>
        <taxon>Balanoidea</taxon>
        <taxon>Balanidae</taxon>
        <taxon>Amphibalaninae</taxon>
        <taxon>Amphibalanus</taxon>
    </lineage>
</organism>
<sequence>MEPASAPISATTEERRRRAKAGVYSPYPFRVDGRRLPTCVACKNHGLVMLTRGHRSRCPFRSCTCAQCTRHQAKNSKRLASKQAALSGPPPSRPQAACEYSVREKWPHETWDSTVQAEKTTTNVVFLSDKSRFLSISNFRIKCYVFNVHSYIMENLTIEA</sequence>
<keyword evidence="4 5" id="KW-0539">Nucleus</keyword>
<evidence type="ECO:0000313" key="7">
    <source>
        <dbReference type="EMBL" id="KAF0288649.1"/>
    </source>
</evidence>
<dbReference type="GO" id="GO:0046872">
    <property type="term" value="F:metal ion binding"/>
    <property type="evidence" value="ECO:0007669"/>
    <property type="project" value="UniProtKB-KW"/>
</dbReference>
<keyword evidence="3 5" id="KW-0238">DNA-binding</keyword>
<keyword evidence="8" id="KW-1185">Reference proteome</keyword>
<dbReference type="GO" id="GO:0043565">
    <property type="term" value="F:sequence-specific DNA binding"/>
    <property type="evidence" value="ECO:0007669"/>
    <property type="project" value="InterPro"/>
</dbReference>
<evidence type="ECO:0000256" key="1">
    <source>
        <dbReference type="ARBA" id="ARBA00022723"/>
    </source>
</evidence>
<dbReference type="SMART" id="SM00301">
    <property type="entry name" value="DM"/>
    <property type="match status" value="1"/>
</dbReference>
<keyword evidence="1 5" id="KW-0479">Metal-binding</keyword>
<dbReference type="AlphaFoldDB" id="A0A6A4V656"/>
<protein>
    <submittedName>
        <fullName evidence="7">Doublesex-and mab-3-related transcription factor A2</fullName>
    </submittedName>
</protein>
<feature type="DNA-binding region" description="DM" evidence="5">
    <location>
        <begin position="39"/>
        <end position="88"/>
    </location>
</feature>
<dbReference type="Proteomes" id="UP000440578">
    <property type="component" value="Unassembled WGS sequence"/>
</dbReference>
<accession>A0A6A4V656</accession>
<dbReference type="SUPFAM" id="SSF82927">
    <property type="entry name" value="Cysteine-rich DNA binding domain, (DM domain)"/>
    <property type="match status" value="1"/>
</dbReference>
<evidence type="ECO:0000259" key="6">
    <source>
        <dbReference type="PROSITE" id="PS50809"/>
    </source>
</evidence>
<dbReference type="Gene3D" id="4.10.1040.10">
    <property type="entry name" value="DM DNA-binding domain"/>
    <property type="match status" value="1"/>
</dbReference>
<feature type="domain" description="DM" evidence="6">
    <location>
        <begin position="39"/>
        <end position="88"/>
    </location>
</feature>
<dbReference type="InterPro" id="IPR036407">
    <property type="entry name" value="DM_DNA-bd_sf"/>
</dbReference>
<evidence type="ECO:0000256" key="3">
    <source>
        <dbReference type="ARBA" id="ARBA00023125"/>
    </source>
</evidence>
<comment type="caution">
    <text evidence="7">The sequence shown here is derived from an EMBL/GenBank/DDBJ whole genome shotgun (WGS) entry which is preliminary data.</text>
</comment>
<reference evidence="7 8" key="1">
    <citation type="submission" date="2019-07" db="EMBL/GenBank/DDBJ databases">
        <title>Draft genome assembly of a fouling barnacle, Amphibalanus amphitrite (Darwin, 1854): The first reference genome for Thecostraca.</title>
        <authorList>
            <person name="Kim W."/>
        </authorList>
    </citation>
    <scope>NUCLEOTIDE SEQUENCE [LARGE SCALE GENOMIC DNA]</scope>
    <source>
        <strain evidence="7">SNU_AA5</strain>
        <tissue evidence="7">Soma without cirri and trophi</tissue>
    </source>
</reference>
<evidence type="ECO:0000256" key="5">
    <source>
        <dbReference type="PROSITE-ProRule" id="PRU00070"/>
    </source>
</evidence>
<dbReference type="GO" id="GO:0006355">
    <property type="term" value="P:regulation of DNA-templated transcription"/>
    <property type="evidence" value="ECO:0007669"/>
    <property type="project" value="InterPro"/>
</dbReference>
<comment type="subcellular location">
    <subcellularLocation>
        <location evidence="5">Nucleus</location>
    </subcellularLocation>
</comment>
<dbReference type="PROSITE" id="PS40000">
    <property type="entry name" value="DM_1"/>
    <property type="match status" value="1"/>
</dbReference>
<proteinExistence type="predicted"/>
<dbReference type="Pfam" id="PF00751">
    <property type="entry name" value="DM"/>
    <property type="match status" value="1"/>
</dbReference>
<dbReference type="PROSITE" id="PS50809">
    <property type="entry name" value="DM_2"/>
    <property type="match status" value="1"/>
</dbReference>
<evidence type="ECO:0000256" key="2">
    <source>
        <dbReference type="ARBA" id="ARBA00022833"/>
    </source>
</evidence>
<dbReference type="EMBL" id="VIIS01002087">
    <property type="protein sequence ID" value="KAF0288649.1"/>
    <property type="molecule type" value="Genomic_DNA"/>
</dbReference>